<dbReference type="Proteomes" id="UP000317365">
    <property type="component" value="Chromosome"/>
</dbReference>
<accession>A0A515ESX5</accession>
<evidence type="ECO:0000256" key="2">
    <source>
        <dbReference type="ARBA" id="ARBA00006671"/>
    </source>
</evidence>
<dbReference type="KEGG" id="rhg:EXZ61_17195"/>
<dbReference type="PANTHER" id="PTHR33420">
    <property type="entry name" value="FIMBRIAL SUBUNIT ELFA-RELATED"/>
    <property type="match status" value="1"/>
</dbReference>
<proteinExistence type="inferred from homology"/>
<dbReference type="SUPFAM" id="SSF49401">
    <property type="entry name" value="Bacterial adhesins"/>
    <property type="match status" value="1"/>
</dbReference>
<dbReference type="GO" id="GO:0043709">
    <property type="term" value="P:cell adhesion involved in single-species biofilm formation"/>
    <property type="evidence" value="ECO:0007669"/>
    <property type="project" value="TreeGrafter"/>
</dbReference>
<reference evidence="7" key="1">
    <citation type="submission" date="2019-02" db="EMBL/GenBank/DDBJ databases">
        <title>Complete genome sequence of Rhodoferax sp. Gr-4.</title>
        <authorList>
            <person name="Jin L."/>
        </authorList>
    </citation>
    <scope>NUCLEOTIDE SEQUENCE [LARGE SCALE GENOMIC DNA]</scope>
    <source>
        <strain evidence="7">Gr-4</strain>
    </source>
</reference>
<dbReference type="EMBL" id="CP036282">
    <property type="protein sequence ID" value="QDL55769.1"/>
    <property type="molecule type" value="Genomic_DNA"/>
</dbReference>
<protein>
    <submittedName>
        <fullName evidence="6">Type 1 fimbrial protein</fullName>
    </submittedName>
</protein>
<evidence type="ECO:0000256" key="4">
    <source>
        <dbReference type="ARBA" id="ARBA00023263"/>
    </source>
</evidence>
<dbReference type="Gene3D" id="2.60.40.1090">
    <property type="entry name" value="Fimbrial-type adhesion domain"/>
    <property type="match status" value="1"/>
</dbReference>
<evidence type="ECO:0000313" key="7">
    <source>
        <dbReference type="Proteomes" id="UP000317365"/>
    </source>
</evidence>
<dbReference type="PANTHER" id="PTHR33420:SF3">
    <property type="entry name" value="FIMBRIAL SUBUNIT ELFA"/>
    <property type="match status" value="1"/>
</dbReference>
<keyword evidence="7" id="KW-1185">Reference proteome</keyword>
<dbReference type="AlphaFoldDB" id="A0A515ESX5"/>
<name>A0A515ESX5_9BURK</name>
<dbReference type="InterPro" id="IPR036937">
    <property type="entry name" value="Adhesion_dom_fimbrial_sf"/>
</dbReference>
<feature type="chain" id="PRO_5022040475" evidence="5">
    <location>
        <begin position="24"/>
        <end position="176"/>
    </location>
</feature>
<sequence length="176" mass="17700">MTKNTISKLMFATAMVVPLMAQATDGTIDFTGSLTATTCVVQPVSASFAVQLPALPTSSMTTTKTTAGVTPFSITVKGCSTGAAFKPYFESGTGVDAATGNLNNTGSAKNVQLRLLNTDGSTINAAAVASAQGVNAVTVDATGNATANYAVAYYSENGNATAGTVVGKVAYSVVYQ</sequence>
<keyword evidence="4" id="KW-0281">Fimbrium</keyword>
<dbReference type="InterPro" id="IPR050263">
    <property type="entry name" value="Bact_Fimbrial_Adh_Pro"/>
</dbReference>
<evidence type="ECO:0000256" key="3">
    <source>
        <dbReference type="ARBA" id="ARBA00022729"/>
    </source>
</evidence>
<evidence type="ECO:0000313" key="6">
    <source>
        <dbReference type="EMBL" id="QDL55769.1"/>
    </source>
</evidence>
<dbReference type="InterPro" id="IPR008966">
    <property type="entry name" value="Adhesion_dom_sf"/>
</dbReference>
<evidence type="ECO:0000256" key="5">
    <source>
        <dbReference type="SAM" id="SignalP"/>
    </source>
</evidence>
<keyword evidence="3 5" id="KW-0732">Signal</keyword>
<gene>
    <name evidence="6" type="ORF">EXZ61_17195</name>
</gene>
<dbReference type="GO" id="GO:0009289">
    <property type="term" value="C:pilus"/>
    <property type="evidence" value="ECO:0007669"/>
    <property type="project" value="UniProtKB-SubCell"/>
</dbReference>
<evidence type="ECO:0000256" key="1">
    <source>
        <dbReference type="ARBA" id="ARBA00004561"/>
    </source>
</evidence>
<dbReference type="RefSeq" id="WP_142812923.1">
    <property type="nucleotide sequence ID" value="NZ_CP036282.1"/>
</dbReference>
<feature type="signal peptide" evidence="5">
    <location>
        <begin position="1"/>
        <end position="23"/>
    </location>
</feature>
<organism evidence="6 7">
    <name type="scientific">Rhodoferax aquaticus</name>
    <dbReference type="NCBI Taxonomy" id="2527691"/>
    <lineage>
        <taxon>Bacteria</taxon>
        <taxon>Pseudomonadati</taxon>
        <taxon>Pseudomonadota</taxon>
        <taxon>Betaproteobacteria</taxon>
        <taxon>Burkholderiales</taxon>
        <taxon>Comamonadaceae</taxon>
        <taxon>Rhodoferax</taxon>
    </lineage>
</organism>
<reference evidence="7" key="2">
    <citation type="journal article" date="2020" name="Int. J. Syst. Evol. Microbiol.">
        <title>Genomic insights into a novel species Rhodoferax aquaticus sp. nov., isolated from freshwater.</title>
        <authorList>
            <person name="Li T."/>
            <person name="Zhuo Y."/>
            <person name="Jin C.Z."/>
            <person name="Wu X."/>
            <person name="Ko S.R."/>
            <person name="Jin F.J."/>
            <person name="Ahn C.Y."/>
            <person name="Oh H.M."/>
            <person name="Lee H.G."/>
            <person name="Jin L."/>
        </authorList>
    </citation>
    <scope>NUCLEOTIDE SEQUENCE [LARGE SCALE GENOMIC DNA]</scope>
    <source>
        <strain evidence="7">Gr-4</strain>
    </source>
</reference>
<comment type="similarity">
    <text evidence="2">Belongs to the fimbrial protein family.</text>
</comment>
<dbReference type="InterPro" id="IPR039458">
    <property type="entry name" value="FimA-like"/>
</dbReference>
<dbReference type="Pfam" id="PF16970">
    <property type="entry name" value="FimA"/>
    <property type="match status" value="1"/>
</dbReference>
<comment type="subcellular location">
    <subcellularLocation>
        <location evidence="1">Fimbrium</location>
    </subcellularLocation>
</comment>